<evidence type="ECO:0000256" key="1">
    <source>
        <dbReference type="SAM" id="MobiDB-lite"/>
    </source>
</evidence>
<dbReference type="Pfam" id="PF20150">
    <property type="entry name" value="2EXR"/>
    <property type="match status" value="1"/>
</dbReference>
<feature type="region of interest" description="Disordered" evidence="1">
    <location>
        <begin position="49"/>
        <end position="70"/>
    </location>
</feature>
<evidence type="ECO:0000313" key="3">
    <source>
        <dbReference type="EMBL" id="KAF9870707.1"/>
    </source>
</evidence>
<feature type="domain" description="2EXR" evidence="2">
    <location>
        <begin position="8"/>
        <end position="98"/>
    </location>
</feature>
<dbReference type="Proteomes" id="UP000781932">
    <property type="component" value="Unassembled WGS sequence"/>
</dbReference>
<dbReference type="InterPro" id="IPR045518">
    <property type="entry name" value="2EXR"/>
</dbReference>
<reference evidence="3" key="2">
    <citation type="submission" date="2020-11" db="EMBL/GenBank/DDBJ databases">
        <title>Whole genome sequencing of Colletotrichum sp.</title>
        <authorList>
            <person name="Li H."/>
        </authorList>
    </citation>
    <scope>NUCLEOTIDE SEQUENCE</scope>
    <source>
        <strain evidence="3">CkLH20</strain>
    </source>
</reference>
<comment type="caution">
    <text evidence="3">The sequence shown here is derived from an EMBL/GenBank/DDBJ whole genome shotgun (WGS) entry which is preliminary data.</text>
</comment>
<keyword evidence="4" id="KW-1185">Reference proteome</keyword>
<dbReference type="EMBL" id="JAATWM020000051">
    <property type="protein sequence ID" value="KAF9870707.1"/>
    <property type="molecule type" value="Genomic_DNA"/>
</dbReference>
<organism evidence="3 4">
    <name type="scientific">Colletotrichum karsti</name>
    <dbReference type="NCBI Taxonomy" id="1095194"/>
    <lineage>
        <taxon>Eukaryota</taxon>
        <taxon>Fungi</taxon>
        <taxon>Dikarya</taxon>
        <taxon>Ascomycota</taxon>
        <taxon>Pezizomycotina</taxon>
        <taxon>Sordariomycetes</taxon>
        <taxon>Hypocreomycetidae</taxon>
        <taxon>Glomerellales</taxon>
        <taxon>Glomerellaceae</taxon>
        <taxon>Colletotrichum</taxon>
        <taxon>Colletotrichum boninense species complex</taxon>
    </lineage>
</organism>
<sequence>MPCNMARLFAQLPPELRLHIFEHAVSPERPLVHIFRVREDVEKDELLLAAPGPSPAPANSNTGRSEPEPSAYYHDEGMWGACRDSRTVISRHYQSTMNRHIRIDALHEQDPEGGVWTPRRYNRLLLGPFRQENEDMNRTLTAIPKTDLICFRIDPDQDVGVFFDLAWWQAQGADQSLPCGLRGAHNLAFEYDAASWSFDAGTADVEVMMNEPGARGAFLHFLHELARVMPYEEDGEGRPFLPRVFLVDRDIRRKQVNWMGSYGGEWEFHGVGGESPGRSEAVMEEGGAGQRYIDITMYGR</sequence>
<dbReference type="OrthoDB" id="3596450at2759"/>
<protein>
    <recommendedName>
        <fullName evidence="2">2EXR domain-containing protein</fullName>
    </recommendedName>
</protein>
<reference evidence="3" key="1">
    <citation type="submission" date="2020-03" db="EMBL/GenBank/DDBJ databases">
        <authorList>
            <person name="He L."/>
        </authorList>
    </citation>
    <scope>NUCLEOTIDE SEQUENCE</scope>
    <source>
        <strain evidence="3">CkLH20</strain>
    </source>
</reference>
<evidence type="ECO:0000313" key="4">
    <source>
        <dbReference type="Proteomes" id="UP000781932"/>
    </source>
</evidence>
<name>A0A9P6LFT7_9PEZI</name>
<gene>
    <name evidence="3" type="ORF">CkaCkLH20_11809</name>
</gene>
<dbReference type="RefSeq" id="XP_038740168.1">
    <property type="nucleotide sequence ID" value="XM_038894523.1"/>
</dbReference>
<proteinExistence type="predicted"/>
<accession>A0A9P6LFT7</accession>
<dbReference type="AlphaFoldDB" id="A0A9P6LFT7"/>
<dbReference type="GeneID" id="62167597"/>
<evidence type="ECO:0000259" key="2">
    <source>
        <dbReference type="Pfam" id="PF20150"/>
    </source>
</evidence>